<proteinExistence type="predicted"/>
<dbReference type="AlphaFoldDB" id="X1QAZ3"/>
<dbReference type="InterPro" id="IPR029068">
    <property type="entry name" value="Glyas_Bleomycin-R_OHBP_Dase"/>
</dbReference>
<evidence type="ECO:0008006" key="2">
    <source>
        <dbReference type="Google" id="ProtNLM"/>
    </source>
</evidence>
<comment type="caution">
    <text evidence="1">The sequence shown here is derived from an EMBL/GenBank/DDBJ whole genome shotgun (WGS) entry which is preliminary data.</text>
</comment>
<reference evidence="1" key="1">
    <citation type="journal article" date="2014" name="Front. Microbiol.">
        <title>High frequency of phylogenetically diverse reductive dehalogenase-homologous genes in deep subseafloor sedimentary metagenomes.</title>
        <authorList>
            <person name="Kawai M."/>
            <person name="Futagami T."/>
            <person name="Toyoda A."/>
            <person name="Takaki Y."/>
            <person name="Nishi S."/>
            <person name="Hori S."/>
            <person name="Arai W."/>
            <person name="Tsubouchi T."/>
            <person name="Morono Y."/>
            <person name="Uchiyama I."/>
            <person name="Ito T."/>
            <person name="Fujiyama A."/>
            <person name="Inagaki F."/>
            <person name="Takami H."/>
        </authorList>
    </citation>
    <scope>NUCLEOTIDE SEQUENCE</scope>
    <source>
        <strain evidence="1">Expedition CK06-06</strain>
    </source>
</reference>
<organism evidence="1">
    <name type="scientific">marine sediment metagenome</name>
    <dbReference type="NCBI Taxonomy" id="412755"/>
    <lineage>
        <taxon>unclassified sequences</taxon>
        <taxon>metagenomes</taxon>
        <taxon>ecological metagenomes</taxon>
    </lineage>
</organism>
<evidence type="ECO:0000313" key="1">
    <source>
        <dbReference type="EMBL" id="GAI65647.1"/>
    </source>
</evidence>
<dbReference type="SUPFAM" id="SSF54593">
    <property type="entry name" value="Glyoxalase/Bleomycin resistance protein/Dihydroxybiphenyl dioxygenase"/>
    <property type="match status" value="1"/>
</dbReference>
<gene>
    <name evidence="1" type="ORF">S12H4_05755</name>
</gene>
<dbReference type="Gene3D" id="3.10.180.10">
    <property type="entry name" value="2,3-Dihydroxybiphenyl 1,2-Dioxygenase, domain 1"/>
    <property type="match status" value="1"/>
</dbReference>
<protein>
    <recommendedName>
        <fullName evidence="2">VOC domain-containing protein</fullName>
    </recommendedName>
</protein>
<dbReference type="EMBL" id="BARW01001940">
    <property type="protein sequence ID" value="GAI65647.1"/>
    <property type="molecule type" value="Genomic_DNA"/>
</dbReference>
<name>X1QAZ3_9ZZZZ</name>
<dbReference type="Pfam" id="PF13669">
    <property type="entry name" value="Glyoxalase_4"/>
    <property type="match status" value="1"/>
</dbReference>
<sequence length="172" mass="19731">MIKIMSEMKLNKFDQIGIVVKDIEKAAEFYRTYFNFKGPINIVTQDATVMYKGKEAIFKMKKIMQFFAGKQFEIVEVIETTGPNLYTEFIEEGKTGLHHLGIYVKEAKSLIEDFKEKFNVEIAQTGKVGKLNFTYLDIPNIGFIPFAVPAQDAILIILARIGLNCLWLFIFL</sequence>
<accession>X1QAZ3</accession>
<feature type="non-terminal residue" evidence="1">
    <location>
        <position position="172"/>
    </location>
</feature>